<dbReference type="PANTHER" id="PTHR43542:SF1">
    <property type="entry name" value="METHYLTRANSFERASE"/>
    <property type="match status" value="1"/>
</dbReference>
<dbReference type="RefSeq" id="WP_155084050.1">
    <property type="nucleotide sequence ID" value="NZ_WMIA01000012.1"/>
</dbReference>
<accession>A0A844GX63</accession>
<comment type="caution">
    <text evidence="3">The sequence shown here is derived from an EMBL/GenBank/DDBJ whole genome shotgun (WGS) entry which is preliminary data.</text>
</comment>
<dbReference type="PANTHER" id="PTHR43542">
    <property type="entry name" value="METHYLTRANSFERASE"/>
    <property type="match status" value="1"/>
</dbReference>
<dbReference type="EC" id="2.1.1.171" evidence="3"/>
<keyword evidence="2 3" id="KW-0808">Transferase</keyword>
<dbReference type="InterPro" id="IPR029063">
    <property type="entry name" value="SAM-dependent_MTases_sf"/>
</dbReference>
<dbReference type="PIRSF" id="PIRSF004553">
    <property type="entry name" value="CHP00095"/>
    <property type="match status" value="1"/>
</dbReference>
<dbReference type="NCBIfam" id="TIGR00095">
    <property type="entry name" value="16S rRNA (guanine(966)-N(2))-methyltransferase RsmD"/>
    <property type="match status" value="1"/>
</dbReference>
<dbReference type="AlphaFoldDB" id="A0A844GX63"/>
<dbReference type="GO" id="GO:0052913">
    <property type="term" value="F:16S rRNA (guanine(966)-N(2))-methyltransferase activity"/>
    <property type="evidence" value="ECO:0007669"/>
    <property type="project" value="UniProtKB-EC"/>
</dbReference>
<gene>
    <name evidence="3" type="primary">rsmD</name>
    <name evidence="3" type="ORF">GGC33_10885</name>
</gene>
<dbReference type="Pfam" id="PF03602">
    <property type="entry name" value="Cons_hypoth95"/>
    <property type="match status" value="1"/>
</dbReference>
<proteinExistence type="predicted"/>
<dbReference type="Proteomes" id="UP000437131">
    <property type="component" value="Unassembled WGS sequence"/>
</dbReference>
<dbReference type="CDD" id="cd02440">
    <property type="entry name" value="AdoMet_MTases"/>
    <property type="match status" value="1"/>
</dbReference>
<dbReference type="InterPro" id="IPR002052">
    <property type="entry name" value="DNA_methylase_N6_adenine_CS"/>
</dbReference>
<evidence type="ECO:0000313" key="4">
    <source>
        <dbReference type="Proteomes" id="UP000437131"/>
    </source>
</evidence>
<dbReference type="EMBL" id="WMIA01000012">
    <property type="protein sequence ID" value="MTF39429.1"/>
    <property type="molecule type" value="Genomic_DNA"/>
</dbReference>
<sequence length="182" mass="20813">MRIYGNREIKTLSGRDTRPTTAKVREALFNIWCDRILDATWLDLCAGNGTMGAEALCRGVKEVVGIEKSSSACQIIRENWQKVANNDQNFRVLRGDVLKRLKNLQGKKFDCIYFDPPYELDIYNTVLDLILEYELLAKNGQIAVEYDPKKSIIKQKQNLDLLQTKIYGNTALNFYSNLPSDV</sequence>
<evidence type="ECO:0000256" key="2">
    <source>
        <dbReference type="ARBA" id="ARBA00022679"/>
    </source>
</evidence>
<evidence type="ECO:0000256" key="1">
    <source>
        <dbReference type="ARBA" id="ARBA00022603"/>
    </source>
</evidence>
<protein>
    <submittedName>
        <fullName evidence="3">16S rRNA (Guanine(966)-N(2))-methyltransferase RsmD</fullName>
        <ecNumber evidence="3">2.1.1.171</ecNumber>
    </submittedName>
</protein>
<dbReference type="InterPro" id="IPR004398">
    <property type="entry name" value="RNA_MeTrfase_RsmD"/>
</dbReference>
<name>A0A844GX63_9CHRO</name>
<evidence type="ECO:0000313" key="3">
    <source>
        <dbReference type="EMBL" id="MTF39429.1"/>
    </source>
</evidence>
<dbReference type="SUPFAM" id="SSF53335">
    <property type="entry name" value="S-adenosyl-L-methionine-dependent methyltransferases"/>
    <property type="match status" value="1"/>
</dbReference>
<reference evidence="3 4" key="1">
    <citation type="submission" date="2019-11" db="EMBL/GenBank/DDBJ databases">
        <title>Isolation of a new High Light Tolerant Cyanobacteria.</title>
        <authorList>
            <person name="Dobson Z."/>
            <person name="Vaughn N."/>
            <person name="Vaughn M."/>
            <person name="Fromme P."/>
            <person name="Mazor Y."/>
        </authorList>
    </citation>
    <scope>NUCLEOTIDE SEQUENCE [LARGE SCALE GENOMIC DNA]</scope>
    <source>
        <strain evidence="3 4">0216</strain>
    </source>
</reference>
<keyword evidence="1 3" id="KW-0489">Methyltransferase</keyword>
<dbReference type="Gene3D" id="3.40.50.150">
    <property type="entry name" value="Vaccinia Virus protein VP39"/>
    <property type="match status" value="1"/>
</dbReference>
<dbReference type="PROSITE" id="PS00092">
    <property type="entry name" value="N6_MTASE"/>
    <property type="match status" value="1"/>
</dbReference>
<organism evidence="3 4">
    <name type="scientific">Cyanobacterium aponinum 0216</name>
    <dbReference type="NCBI Taxonomy" id="2676140"/>
    <lineage>
        <taxon>Bacteria</taxon>
        <taxon>Bacillati</taxon>
        <taxon>Cyanobacteriota</taxon>
        <taxon>Cyanophyceae</taxon>
        <taxon>Oscillatoriophycideae</taxon>
        <taxon>Chroococcales</taxon>
        <taxon>Geminocystaceae</taxon>
        <taxon>Cyanobacterium</taxon>
    </lineage>
</organism>
<dbReference type="GO" id="GO:0003676">
    <property type="term" value="F:nucleic acid binding"/>
    <property type="evidence" value="ECO:0007669"/>
    <property type="project" value="InterPro"/>
</dbReference>